<gene>
    <name evidence="4" type="ORF">Cch01nite_06530</name>
</gene>
<evidence type="ECO:0000313" key="5">
    <source>
        <dbReference type="Proteomes" id="UP000632740"/>
    </source>
</evidence>
<dbReference type="SUPFAM" id="SSF50998">
    <property type="entry name" value="Quinoprotein alcohol dehydrogenase-like"/>
    <property type="match status" value="2"/>
</dbReference>
<dbReference type="InterPro" id="IPR011047">
    <property type="entry name" value="Quinoprotein_ADH-like_sf"/>
</dbReference>
<evidence type="ECO:0000256" key="2">
    <source>
        <dbReference type="SAM" id="Phobius"/>
    </source>
</evidence>
<keyword evidence="2" id="KW-0472">Membrane</keyword>
<evidence type="ECO:0000256" key="1">
    <source>
        <dbReference type="SAM" id="MobiDB-lite"/>
    </source>
</evidence>
<evidence type="ECO:0000313" key="4">
    <source>
        <dbReference type="EMBL" id="GIG19929.1"/>
    </source>
</evidence>
<keyword evidence="2" id="KW-1133">Transmembrane helix</keyword>
<dbReference type="AlphaFoldDB" id="A0A919U195"/>
<proteinExistence type="predicted"/>
<feature type="region of interest" description="Disordered" evidence="1">
    <location>
        <begin position="1"/>
        <end position="44"/>
    </location>
</feature>
<accession>A0A919U195</accession>
<organism evidence="4 5">
    <name type="scientific">Cellulomonas chitinilytica</name>
    <dbReference type="NCBI Taxonomy" id="398759"/>
    <lineage>
        <taxon>Bacteria</taxon>
        <taxon>Bacillati</taxon>
        <taxon>Actinomycetota</taxon>
        <taxon>Actinomycetes</taxon>
        <taxon>Micrococcales</taxon>
        <taxon>Cellulomonadaceae</taxon>
        <taxon>Cellulomonas</taxon>
    </lineage>
</organism>
<feature type="compositionally biased region" description="Acidic residues" evidence="1">
    <location>
        <begin position="1"/>
        <end position="12"/>
    </location>
</feature>
<evidence type="ECO:0000259" key="3">
    <source>
        <dbReference type="Pfam" id="PF13360"/>
    </source>
</evidence>
<keyword evidence="2" id="KW-0812">Transmembrane</keyword>
<sequence length="486" mass="50893">MQQIEVDDPDLEVDARHHPHDNGRPVHERAGERDPGGDASGAAPVRRGAGRWLRRWWWLAAVVVLAVAVTSLVSAARDRAYVARIGAVPGLVRPLDGAPSEAWRAGAVPAVGGIVASGDTLVLVSETPQGWVATSHDAASGAVRWTVTLGPPQRAGFESSAAWCASDGGDVGPTLLCLVTRPGVLYSRAAVGETPVRARVVALSASDGHRLGGWDVPEGTVDASRVADDVVLGWVDEGRFVVERRRGVTGEVVWSYRSPSLLPNAGSGTVPTVRSDGDVVVVDDSSTVVLDGADGDVLLAGPRFRGLQVSSVGDHFATWASVGGGHMYDRDGEVLYDVPGLPVQPTVDDGSTGDVVVLDDGKSLSAIDAESGERRWTADQALDVRTIVAHRLLVSGLTHYGVVDAADGQELWSFDVGQQVPWWPISDGSLVIGPAIDDAGTPMLVGLGVQDGTRFWSVSLPSHVQRVVGVGGSLVVETANETVVLH</sequence>
<name>A0A919U195_9CELL</name>
<protein>
    <recommendedName>
        <fullName evidence="3">Pyrrolo-quinoline quinone repeat domain-containing protein</fullName>
    </recommendedName>
</protein>
<comment type="caution">
    <text evidence="4">The sequence shown here is derived from an EMBL/GenBank/DDBJ whole genome shotgun (WGS) entry which is preliminary data.</text>
</comment>
<dbReference type="Proteomes" id="UP000632740">
    <property type="component" value="Unassembled WGS sequence"/>
</dbReference>
<dbReference type="InterPro" id="IPR002372">
    <property type="entry name" value="PQQ_rpt_dom"/>
</dbReference>
<reference evidence="4" key="1">
    <citation type="submission" date="2021-01" db="EMBL/GenBank/DDBJ databases">
        <title>Whole genome shotgun sequence of Cellulomonas chitinilytica NBRC 110799.</title>
        <authorList>
            <person name="Komaki H."/>
            <person name="Tamura T."/>
        </authorList>
    </citation>
    <scope>NUCLEOTIDE SEQUENCE</scope>
    <source>
        <strain evidence="4">NBRC 110799</strain>
    </source>
</reference>
<feature type="domain" description="Pyrrolo-quinoline quinone repeat" evidence="3">
    <location>
        <begin position="249"/>
        <end position="381"/>
    </location>
</feature>
<feature type="transmembrane region" description="Helical" evidence="2">
    <location>
        <begin position="56"/>
        <end position="76"/>
    </location>
</feature>
<dbReference type="EMBL" id="BONK01000002">
    <property type="protein sequence ID" value="GIG19929.1"/>
    <property type="molecule type" value="Genomic_DNA"/>
</dbReference>
<keyword evidence="5" id="KW-1185">Reference proteome</keyword>
<feature type="compositionally biased region" description="Basic and acidic residues" evidence="1">
    <location>
        <begin position="13"/>
        <end position="36"/>
    </location>
</feature>
<dbReference type="InterPro" id="IPR015943">
    <property type="entry name" value="WD40/YVTN_repeat-like_dom_sf"/>
</dbReference>
<dbReference type="Gene3D" id="2.130.10.10">
    <property type="entry name" value="YVTN repeat-like/Quinoprotein amine dehydrogenase"/>
    <property type="match status" value="1"/>
</dbReference>
<dbReference type="Pfam" id="PF13360">
    <property type="entry name" value="PQQ_2"/>
    <property type="match status" value="1"/>
</dbReference>